<reference evidence="1 2" key="1">
    <citation type="submission" date="2018-02" db="EMBL/GenBank/DDBJ databases">
        <title>Genome sequence of the basidiomycete white-rot fungus Phlebia centrifuga.</title>
        <authorList>
            <person name="Granchi Z."/>
            <person name="Peng M."/>
            <person name="de Vries R.P."/>
            <person name="Hilden K."/>
            <person name="Makela M.R."/>
            <person name="Grigoriev I."/>
            <person name="Riley R."/>
        </authorList>
    </citation>
    <scope>NUCLEOTIDE SEQUENCE [LARGE SCALE GENOMIC DNA]</scope>
    <source>
        <strain evidence="1 2">FBCC195</strain>
    </source>
</reference>
<dbReference type="EMBL" id="MLYV02000212">
    <property type="protein sequence ID" value="PSS31954.1"/>
    <property type="molecule type" value="Genomic_DNA"/>
</dbReference>
<organism evidence="1 2">
    <name type="scientific">Hermanssonia centrifuga</name>
    <dbReference type="NCBI Taxonomy" id="98765"/>
    <lineage>
        <taxon>Eukaryota</taxon>
        <taxon>Fungi</taxon>
        <taxon>Dikarya</taxon>
        <taxon>Basidiomycota</taxon>
        <taxon>Agaricomycotina</taxon>
        <taxon>Agaricomycetes</taxon>
        <taxon>Polyporales</taxon>
        <taxon>Meruliaceae</taxon>
        <taxon>Hermanssonia</taxon>
    </lineage>
</organism>
<name>A0A2R6RPK1_9APHY</name>
<evidence type="ECO:0000313" key="1">
    <source>
        <dbReference type="EMBL" id="PSS31954.1"/>
    </source>
</evidence>
<sequence>MVIERDRPSLPKNKGGGAFFVPPDLSTSYNRSSRLSYPHPWTTHRLHNSPEQILGYIYLKIVLMTGLVDKEPDRNTKPKLYISAKEVDRKNTRRFFNLHGLTLRDALGQVKPCGTSLTSEVKQKAGISDDDDETKVELCQDIADLRPVNPNRTRVKVELLNTGKRTLRELQSFHPQYYNFAHDKVILIGLCGVCEDPLDPRRITKWVVAMSVEWLFCSKAV</sequence>
<evidence type="ECO:0000313" key="2">
    <source>
        <dbReference type="Proteomes" id="UP000186601"/>
    </source>
</evidence>
<proteinExistence type="predicted"/>
<accession>A0A2R6RPK1</accession>
<dbReference type="AlphaFoldDB" id="A0A2R6RPK1"/>
<protein>
    <submittedName>
        <fullName evidence="1">Uncharacterized protein</fullName>
    </submittedName>
</protein>
<comment type="caution">
    <text evidence="1">The sequence shown here is derived from an EMBL/GenBank/DDBJ whole genome shotgun (WGS) entry which is preliminary data.</text>
</comment>
<gene>
    <name evidence="1" type="ORF">PHLCEN_2v2281</name>
</gene>
<dbReference type="Proteomes" id="UP000186601">
    <property type="component" value="Unassembled WGS sequence"/>
</dbReference>
<keyword evidence="2" id="KW-1185">Reference proteome</keyword>